<protein>
    <submittedName>
        <fullName evidence="3">NADPH-dependent ferric siderophore reductase, contains FAD-binding and SIP domains</fullName>
    </submittedName>
</protein>
<dbReference type="InterPro" id="IPR013113">
    <property type="entry name" value="SIP_FAD-bd"/>
</dbReference>
<dbReference type="InterPro" id="IPR039261">
    <property type="entry name" value="FNR_nucleotide-bd"/>
</dbReference>
<reference evidence="4" key="1">
    <citation type="submission" date="2016-10" db="EMBL/GenBank/DDBJ databases">
        <authorList>
            <person name="Varghese N."/>
            <person name="Submissions S."/>
        </authorList>
    </citation>
    <scope>NUCLEOTIDE SEQUENCE [LARGE SCALE GENOMIC DNA]</scope>
    <source>
        <strain evidence="4">DSM 27981</strain>
    </source>
</reference>
<organism evidence="3 4">
    <name type="scientific">Paracidovorax wautersii</name>
    <dbReference type="NCBI Taxonomy" id="1177982"/>
    <lineage>
        <taxon>Bacteria</taxon>
        <taxon>Pseudomonadati</taxon>
        <taxon>Pseudomonadota</taxon>
        <taxon>Betaproteobacteria</taxon>
        <taxon>Burkholderiales</taxon>
        <taxon>Comamonadaceae</taxon>
        <taxon>Paracidovorax</taxon>
    </lineage>
</organism>
<accession>A0A1I1ZM32</accession>
<comment type="similarity">
    <text evidence="1">Belongs to the SIP oxidoreductase family.</text>
</comment>
<keyword evidence="4" id="KW-1185">Reference proteome</keyword>
<dbReference type="CDD" id="cd06193">
    <property type="entry name" value="siderophore_interacting"/>
    <property type="match status" value="1"/>
</dbReference>
<dbReference type="InterPro" id="IPR017938">
    <property type="entry name" value="Riboflavin_synthase-like_b-brl"/>
</dbReference>
<sequence>MVDTALKPRTVRATGTVQAVERVTPHMQRITLGGSEIAAFLNAEGASDAAAWVKVFLPSGESRAYTLRRIDHRQGTLDIDFVMHGEGADAGPAATWAAQARTGETLAIAGPRSGGFLLPGDASWVLLAGDATALPGIQSIASRLPAGIKAKAYLEVPSDEDRQPIDSPAGLRLEWIHGLRGQPGVGLARALLHRPLPPGPGYVWLAGESAAVRTLKRHYIEERLLPRHSVSAKGYWKAGEADHRDAG</sequence>
<dbReference type="InterPro" id="IPR039374">
    <property type="entry name" value="SIP_fam"/>
</dbReference>
<dbReference type="Gene3D" id="2.40.30.10">
    <property type="entry name" value="Translation factors"/>
    <property type="match status" value="2"/>
</dbReference>
<dbReference type="STRING" id="1177982.SAMN04489711_101151"/>
<dbReference type="InterPro" id="IPR017927">
    <property type="entry name" value="FAD-bd_FR_type"/>
</dbReference>
<dbReference type="OrthoDB" id="9814826at2"/>
<gene>
    <name evidence="3" type="ORF">SAMN04489711_101151</name>
</gene>
<dbReference type="PROSITE" id="PS51384">
    <property type="entry name" value="FAD_FR"/>
    <property type="match status" value="1"/>
</dbReference>
<dbReference type="Pfam" id="PF04954">
    <property type="entry name" value="SIP"/>
    <property type="match status" value="1"/>
</dbReference>
<dbReference type="Pfam" id="PF08021">
    <property type="entry name" value="FAD_binding_9"/>
    <property type="match status" value="2"/>
</dbReference>
<dbReference type="PANTHER" id="PTHR30157">
    <property type="entry name" value="FERRIC REDUCTASE, NADPH-DEPENDENT"/>
    <property type="match status" value="1"/>
</dbReference>
<dbReference type="SUPFAM" id="SSF63380">
    <property type="entry name" value="Riboflavin synthase domain-like"/>
    <property type="match status" value="1"/>
</dbReference>
<dbReference type="GO" id="GO:0016491">
    <property type="term" value="F:oxidoreductase activity"/>
    <property type="evidence" value="ECO:0007669"/>
    <property type="project" value="InterPro"/>
</dbReference>
<feature type="domain" description="FAD-binding FR-type" evidence="2">
    <location>
        <begin position="10"/>
        <end position="118"/>
    </location>
</feature>
<dbReference type="Gene3D" id="3.40.50.80">
    <property type="entry name" value="Nucleotide-binding domain of ferredoxin-NADP reductase (FNR) module"/>
    <property type="match status" value="1"/>
</dbReference>
<name>A0A1I1ZM32_9BURK</name>
<evidence type="ECO:0000256" key="1">
    <source>
        <dbReference type="ARBA" id="ARBA00035644"/>
    </source>
</evidence>
<dbReference type="PANTHER" id="PTHR30157:SF0">
    <property type="entry name" value="NADPH-DEPENDENT FERRIC-CHELATE REDUCTASE"/>
    <property type="match status" value="1"/>
</dbReference>
<dbReference type="RefSeq" id="WP_092937274.1">
    <property type="nucleotide sequence ID" value="NZ_FONX01000001.1"/>
</dbReference>
<dbReference type="InterPro" id="IPR007037">
    <property type="entry name" value="SIP_rossman_dom"/>
</dbReference>
<evidence type="ECO:0000259" key="2">
    <source>
        <dbReference type="PROSITE" id="PS51384"/>
    </source>
</evidence>
<dbReference type="AlphaFoldDB" id="A0A1I1ZM32"/>
<proteinExistence type="inferred from homology"/>
<evidence type="ECO:0000313" key="3">
    <source>
        <dbReference type="EMBL" id="SFE31390.1"/>
    </source>
</evidence>
<dbReference type="EMBL" id="FONX01000001">
    <property type="protein sequence ID" value="SFE31390.1"/>
    <property type="molecule type" value="Genomic_DNA"/>
</dbReference>
<evidence type="ECO:0000313" key="4">
    <source>
        <dbReference type="Proteomes" id="UP000199119"/>
    </source>
</evidence>
<dbReference type="Proteomes" id="UP000199119">
    <property type="component" value="Unassembled WGS sequence"/>
</dbReference>